<sequence length="180" mass="18771">MKPIYANAAAALALTFAIAACVPAPESTPAPTPTPAAAIPTPTPTPPSAAPTFDNWIDAPQTSGSWTYRATNTGSIALFGEPQQGARFSIECNRQARSVILTRASGSDSSTAMIIRTETVDRTLAVQSGSSSVSANLSASDPLLDAMALTRGRFAVEMPGTSALYLPNWAEVTRVIEDCR</sequence>
<evidence type="ECO:0008006" key="5">
    <source>
        <dbReference type="Google" id="ProtNLM"/>
    </source>
</evidence>
<organism evidence="3 4">
    <name type="scientific">Qipengyuania soli</name>
    <dbReference type="NCBI Taxonomy" id="2782568"/>
    <lineage>
        <taxon>Bacteria</taxon>
        <taxon>Pseudomonadati</taxon>
        <taxon>Pseudomonadota</taxon>
        <taxon>Alphaproteobacteria</taxon>
        <taxon>Sphingomonadales</taxon>
        <taxon>Erythrobacteraceae</taxon>
        <taxon>Qipengyuania</taxon>
    </lineage>
</organism>
<dbReference type="KEGG" id="qso:IRL76_04250"/>
<feature type="region of interest" description="Disordered" evidence="1">
    <location>
        <begin position="26"/>
        <end position="52"/>
    </location>
</feature>
<feature type="chain" id="PRO_5032632778" description="Lipoprotein" evidence="2">
    <location>
        <begin position="20"/>
        <end position="180"/>
    </location>
</feature>
<reference evidence="3 4" key="1">
    <citation type="submission" date="2020-11" db="EMBL/GenBank/DDBJ databases">
        <title>The genome sequence of Erythrobacter sp. 6D36.</title>
        <authorList>
            <person name="Liu Y."/>
        </authorList>
    </citation>
    <scope>NUCLEOTIDE SEQUENCE [LARGE SCALE GENOMIC DNA]</scope>
    <source>
        <strain evidence="3 4">6D36</strain>
    </source>
</reference>
<dbReference type="AlphaFoldDB" id="A0A7S8IT81"/>
<keyword evidence="2" id="KW-0732">Signal</keyword>
<dbReference type="PROSITE" id="PS51257">
    <property type="entry name" value="PROKAR_LIPOPROTEIN"/>
    <property type="match status" value="1"/>
</dbReference>
<protein>
    <recommendedName>
        <fullName evidence="5">Lipoprotein</fullName>
    </recommendedName>
</protein>
<gene>
    <name evidence="3" type="ORF">IRL76_04250</name>
</gene>
<evidence type="ECO:0000313" key="3">
    <source>
        <dbReference type="EMBL" id="QPC99768.1"/>
    </source>
</evidence>
<dbReference type="EMBL" id="CP064654">
    <property type="protein sequence ID" value="QPC99768.1"/>
    <property type="molecule type" value="Genomic_DNA"/>
</dbReference>
<accession>A0A7S8IT81</accession>
<dbReference type="RefSeq" id="WP_200983475.1">
    <property type="nucleotide sequence ID" value="NZ_CP064654.1"/>
</dbReference>
<feature type="signal peptide" evidence="2">
    <location>
        <begin position="1"/>
        <end position="19"/>
    </location>
</feature>
<name>A0A7S8IT81_9SPHN</name>
<evidence type="ECO:0000313" key="4">
    <source>
        <dbReference type="Proteomes" id="UP000594459"/>
    </source>
</evidence>
<evidence type="ECO:0000256" key="1">
    <source>
        <dbReference type="SAM" id="MobiDB-lite"/>
    </source>
</evidence>
<dbReference type="Proteomes" id="UP000594459">
    <property type="component" value="Chromosome"/>
</dbReference>
<evidence type="ECO:0000256" key="2">
    <source>
        <dbReference type="SAM" id="SignalP"/>
    </source>
</evidence>
<proteinExistence type="predicted"/>
<keyword evidence="4" id="KW-1185">Reference proteome</keyword>